<name>A0A1S2LF34_9BACI</name>
<dbReference type="Gene3D" id="2.130.10.10">
    <property type="entry name" value="YVTN repeat-like/Quinoprotein amine dehydrogenase"/>
    <property type="match status" value="1"/>
</dbReference>
<dbReference type="SUPFAM" id="SSF82171">
    <property type="entry name" value="DPP6 N-terminal domain-like"/>
    <property type="match status" value="1"/>
</dbReference>
<reference evidence="1" key="1">
    <citation type="submission" date="2016-10" db="EMBL/GenBank/DDBJ databases">
        <title>Draft genome sequences of four alkaliphilic bacteria belonging to the Anaerobacillus genus.</title>
        <authorList>
            <person name="Bassil N.M."/>
            <person name="Lloyd J.R."/>
        </authorList>
    </citation>
    <scope>NUCLEOTIDE SEQUENCE [LARGE SCALE GENOMIC DNA]</scope>
    <source>
        <strain evidence="1">NB2006</strain>
    </source>
</reference>
<dbReference type="InterPro" id="IPR015943">
    <property type="entry name" value="WD40/YVTN_repeat-like_dom_sf"/>
</dbReference>
<sequence>MLQMNIVKKLKTSYEIKLSFDRKLLCHTMGSKTIVYNTKSWEKAAELQKPKHPGFVTFTSDSKYIYIKSTNGTICVYDTDTFQLVNSIQPNKSLHIIEGKFAVTQKPFQIIDAIRTKEGNQLVEMDIDKGEYRIITDLEDLITMFNYHQYISAEKKHLFTVSYVNKETDLREHKLMKFNEYNKEVTLIKHPTFWYWDAVIYDPIHEVFIMVHNDFDIIILDSTFNRVIKKKTLLPEYNEKKEAGHYKHIHQSSDGKNILITYSEMVFILRYEDLETLVIHPLQNASFAEFSNDNHYILVGTWNNGFVLENNLE</sequence>
<organism evidence="1">
    <name type="scientific">Anaerobacillus isosaccharinicus</name>
    <dbReference type="NCBI Taxonomy" id="1532552"/>
    <lineage>
        <taxon>Bacteria</taxon>
        <taxon>Bacillati</taxon>
        <taxon>Bacillota</taxon>
        <taxon>Bacilli</taxon>
        <taxon>Bacillales</taxon>
        <taxon>Bacillaceae</taxon>
        <taxon>Anaerobacillus</taxon>
    </lineage>
</organism>
<accession>A0A1S2LF34</accession>
<dbReference type="AlphaFoldDB" id="A0A1S2LF34"/>
<evidence type="ECO:0000313" key="1">
    <source>
        <dbReference type="EMBL" id="OIJ10850.1"/>
    </source>
</evidence>
<dbReference type="EMBL" id="LQXD01000144">
    <property type="protein sequence ID" value="OIJ10850.1"/>
    <property type="molecule type" value="Genomic_DNA"/>
</dbReference>
<dbReference type="OrthoDB" id="2927345at2"/>
<gene>
    <name evidence="1" type="ORF">AWH56_16595</name>
</gene>
<evidence type="ECO:0008006" key="2">
    <source>
        <dbReference type="Google" id="ProtNLM"/>
    </source>
</evidence>
<comment type="caution">
    <text evidence="1">The sequence shown here is derived from an EMBL/GenBank/DDBJ whole genome shotgun (WGS) entry which is preliminary data.</text>
</comment>
<protein>
    <recommendedName>
        <fullName evidence="2">WD40 repeat domain-containing protein</fullName>
    </recommendedName>
</protein>
<proteinExistence type="predicted"/>